<accession>A0A811K7H7</accession>
<sequence length="111" mass="13019">MATEWKALRNGVETAEKDYETFIEENEVNEKRRIMNDKLEDIQVTLEELIGQRERLERDHIASTTPVQDNPRIRLRPTRTTTRQKGRLITTKGIGRPDGFRFLAFTFNSVL</sequence>
<keyword evidence="3" id="KW-1185">Reference proteome</keyword>
<feature type="region of interest" description="Disordered" evidence="1">
    <location>
        <begin position="57"/>
        <end position="85"/>
    </location>
</feature>
<proteinExistence type="predicted"/>
<reference evidence="2" key="1">
    <citation type="submission" date="2020-09" db="EMBL/GenBank/DDBJ databases">
        <authorList>
            <person name="Kikuchi T."/>
        </authorList>
    </citation>
    <scope>NUCLEOTIDE SEQUENCE</scope>
    <source>
        <strain evidence="2">SH1</strain>
    </source>
</reference>
<protein>
    <submittedName>
        <fullName evidence="2">Uncharacterized protein</fullName>
    </submittedName>
</protein>
<evidence type="ECO:0000256" key="1">
    <source>
        <dbReference type="SAM" id="MobiDB-lite"/>
    </source>
</evidence>
<comment type="caution">
    <text evidence="2">The sequence shown here is derived from an EMBL/GenBank/DDBJ whole genome shotgun (WGS) entry which is preliminary data.</text>
</comment>
<dbReference type="Proteomes" id="UP000614601">
    <property type="component" value="Unassembled WGS sequence"/>
</dbReference>
<dbReference type="AlphaFoldDB" id="A0A811K7H7"/>
<organism evidence="2 3">
    <name type="scientific">Bursaphelenchus okinawaensis</name>
    <dbReference type="NCBI Taxonomy" id="465554"/>
    <lineage>
        <taxon>Eukaryota</taxon>
        <taxon>Metazoa</taxon>
        <taxon>Ecdysozoa</taxon>
        <taxon>Nematoda</taxon>
        <taxon>Chromadorea</taxon>
        <taxon>Rhabditida</taxon>
        <taxon>Tylenchina</taxon>
        <taxon>Tylenchomorpha</taxon>
        <taxon>Aphelenchoidea</taxon>
        <taxon>Aphelenchoididae</taxon>
        <taxon>Bursaphelenchus</taxon>
    </lineage>
</organism>
<dbReference type="EMBL" id="CAJFCW020000002">
    <property type="protein sequence ID" value="CAG9094928.1"/>
    <property type="molecule type" value="Genomic_DNA"/>
</dbReference>
<feature type="compositionally biased region" description="Basic residues" evidence="1">
    <location>
        <begin position="73"/>
        <end position="85"/>
    </location>
</feature>
<evidence type="ECO:0000313" key="3">
    <source>
        <dbReference type="Proteomes" id="UP000614601"/>
    </source>
</evidence>
<dbReference type="EMBL" id="CAJFDH010000002">
    <property type="protein sequence ID" value="CAD5212030.1"/>
    <property type="molecule type" value="Genomic_DNA"/>
</dbReference>
<gene>
    <name evidence="2" type="ORF">BOKJ2_LOCUS3999</name>
</gene>
<evidence type="ECO:0000313" key="2">
    <source>
        <dbReference type="EMBL" id="CAD5212030.1"/>
    </source>
</evidence>
<name>A0A811K7H7_9BILA</name>
<dbReference type="Proteomes" id="UP000783686">
    <property type="component" value="Unassembled WGS sequence"/>
</dbReference>